<sequence>MTNLGNTESRTPLNAESETISSKTISKNESHYKSLLKLAAVLGGARILISILRHILDISIMIIFSFMAVLYLASK</sequence>
<comment type="caution">
    <text evidence="3">The sequence shown here is derived from an EMBL/GenBank/DDBJ whole genome shotgun (WGS) entry which is preliminary data.</text>
</comment>
<keyword evidence="2" id="KW-0812">Transmembrane</keyword>
<keyword evidence="2" id="KW-1133">Transmembrane helix</keyword>
<name>A0A1R1XTG8_9FUNG</name>
<accession>A0A1R1XTG8</accession>
<evidence type="ECO:0000313" key="4">
    <source>
        <dbReference type="Proteomes" id="UP000187429"/>
    </source>
</evidence>
<evidence type="ECO:0000313" key="3">
    <source>
        <dbReference type="EMBL" id="OMJ17916.1"/>
    </source>
</evidence>
<organism evidence="3 4">
    <name type="scientific">Smittium culicis</name>
    <dbReference type="NCBI Taxonomy" id="133412"/>
    <lineage>
        <taxon>Eukaryota</taxon>
        <taxon>Fungi</taxon>
        <taxon>Fungi incertae sedis</taxon>
        <taxon>Zoopagomycota</taxon>
        <taxon>Kickxellomycotina</taxon>
        <taxon>Harpellomycetes</taxon>
        <taxon>Harpellales</taxon>
        <taxon>Legeriomycetaceae</taxon>
        <taxon>Smittium</taxon>
    </lineage>
</organism>
<dbReference type="EMBL" id="LSSM01003428">
    <property type="protein sequence ID" value="OMJ17916.1"/>
    <property type="molecule type" value="Genomic_DNA"/>
</dbReference>
<dbReference type="Proteomes" id="UP000187429">
    <property type="component" value="Unassembled WGS sequence"/>
</dbReference>
<feature type="transmembrane region" description="Helical" evidence="2">
    <location>
        <begin position="58"/>
        <end position="74"/>
    </location>
</feature>
<reference evidence="4" key="1">
    <citation type="submission" date="2017-01" db="EMBL/GenBank/DDBJ databases">
        <authorList>
            <person name="Wang Y."/>
            <person name="White M."/>
            <person name="Kvist S."/>
            <person name="Moncalvo J.-M."/>
        </authorList>
    </citation>
    <scope>NUCLEOTIDE SEQUENCE [LARGE SCALE GENOMIC DNA]</scope>
    <source>
        <strain evidence="4">ID-206-W2</strain>
    </source>
</reference>
<proteinExistence type="predicted"/>
<keyword evidence="2" id="KW-0472">Membrane</keyword>
<feature type="region of interest" description="Disordered" evidence="1">
    <location>
        <begin position="1"/>
        <end position="22"/>
    </location>
</feature>
<protein>
    <submittedName>
        <fullName evidence="3">Uncharacterized protein</fullName>
    </submittedName>
</protein>
<dbReference type="AlphaFoldDB" id="A0A1R1XTG8"/>
<evidence type="ECO:0000256" key="1">
    <source>
        <dbReference type="SAM" id="MobiDB-lite"/>
    </source>
</evidence>
<evidence type="ECO:0000256" key="2">
    <source>
        <dbReference type="SAM" id="Phobius"/>
    </source>
</evidence>
<keyword evidence="4" id="KW-1185">Reference proteome</keyword>
<gene>
    <name evidence="3" type="ORF">AYI69_g7241</name>
</gene>